<dbReference type="Proteomes" id="UP000316621">
    <property type="component" value="Chromosome 8"/>
</dbReference>
<keyword evidence="1" id="KW-0472">Membrane</keyword>
<gene>
    <name evidence="2" type="ORF">C5167_049077</name>
</gene>
<dbReference type="Gramene" id="RZC73596">
    <property type="protein sequence ID" value="RZC73596"/>
    <property type="gene ID" value="C5167_049077"/>
</dbReference>
<organism evidence="2 3">
    <name type="scientific">Papaver somniferum</name>
    <name type="common">Opium poppy</name>
    <dbReference type="NCBI Taxonomy" id="3469"/>
    <lineage>
        <taxon>Eukaryota</taxon>
        <taxon>Viridiplantae</taxon>
        <taxon>Streptophyta</taxon>
        <taxon>Embryophyta</taxon>
        <taxon>Tracheophyta</taxon>
        <taxon>Spermatophyta</taxon>
        <taxon>Magnoliopsida</taxon>
        <taxon>Ranunculales</taxon>
        <taxon>Papaveraceae</taxon>
        <taxon>Papaveroideae</taxon>
        <taxon>Papaver</taxon>
    </lineage>
</organism>
<keyword evidence="1" id="KW-1133">Transmembrane helix</keyword>
<reference evidence="2 3" key="1">
    <citation type="journal article" date="2018" name="Science">
        <title>The opium poppy genome and morphinan production.</title>
        <authorList>
            <person name="Guo L."/>
            <person name="Winzer T."/>
            <person name="Yang X."/>
            <person name="Li Y."/>
            <person name="Ning Z."/>
            <person name="He Z."/>
            <person name="Teodor R."/>
            <person name="Lu Y."/>
            <person name="Bowser T.A."/>
            <person name="Graham I.A."/>
            <person name="Ye K."/>
        </authorList>
    </citation>
    <scope>NUCLEOTIDE SEQUENCE [LARGE SCALE GENOMIC DNA]</scope>
    <source>
        <strain evidence="3">cv. HN1</strain>
        <tissue evidence="2">Leaves</tissue>
    </source>
</reference>
<feature type="transmembrane region" description="Helical" evidence="1">
    <location>
        <begin position="20"/>
        <end position="37"/>
    </location>
</feature>
<evidence type="ECO:0000313" key="2">
    <source>
        <dbReference type="EMBL" id="RZC73596.1"/>
    </source>
</evidence>
<accession>A0A4Y7KL56</accession>
<proteinExistence type="predicted"/>
<keyword evidence="3" id="KW-1185">Reference proteome</keyword>
<evidence type="ECO:0000256" key="1">
    <source>
        <dbReference type="SAM" id="Phobius"/>
    </source>
</evidence>
<protein>
    <submittedName>
        <fullName evidence="2">Uncharacterized protein</fullName>
    </submittedName>
</protein>
<name>A0A4Y7KL56_PAPSO</name>
<sequence length="83" mass="9785">MTHDKRERYNPKSKVLSSSLFILIPNRWLIFFMSAYFDVQRDDLQGIIISQTAGELPFVRKNGNMQKKNVLLRCHHYSDSKVI</sequence>
<dbReference type="EMBL" id="CM010722">
    <property type="protein sequence ID" value="RZC73596.1"/>
    <property type="molecule type" value="Genomic_DNA"/>
</dbReference>
<dbReference type="AlphaFoldDB" id="A0A4Y7KL56"/>
<keyword evidence="1" id="KW-0812">Transmembrane</keyword>
<evidence type="ECO:0000313" key="3">
    <source>
        <dbReference type="Proteomes" id="UP000316621"/>
    </source>
</evidence>